<organism evidence="2 3">
    <name type="scientific">Liparis tanakae</name>
    <name type="common">Tanaka's snailfish</name>
    <dbReference type="NCBI Taxonomy" id="230148"/>
    <lineage>
        <taxon>Eukaryota</taxon>
        <taxon>Metazoa</taxon>
        <taxon>Chordata</taxon>
        <taxon>Craniata</taxon>
        <taxon>Vertebrata</taxon>
        <taxon>Euteleostomi</taxon>
        <taxon>Actinopterygii</taxon>
        <taxon>Neopterygii</taxon>
        <taxon>Teleostei</taxon>
        <taxon>Neoteleostei</taxon>
        <taxon>Acanthomorphata</taxon>
        <taxon>Eupercaria</taxon>
        <taxon>Perciformes</taxon>
        <taxon>Cottioidei</taxon>
        <taxon>Cottales</taxon>
        <taxon>Liparidae</taxon>
        <taxon>Liparis</taxon>
    </lineage>
</organism>
<name>A0A4Z2GZE3_9TELE</name>
<reference evidence="2 3" key="1">
    <citation type="submission" date="2019-03" db="EMBL/GenBank/DDBJ databases">
        <title>First draft genome of Liparis tanakae, snailfish: a comprehensive survey of snailfish specific genes.</title>
        <authorList>
            <person name="Kim W."/>
            <person name="Song I."/>
            <person name="Jeong J.-H."/>
            <person name="Kim D."/>
            <person name="Kim S."/>
            <person name="Ryu S."/>
            <person name="Song J.Y."/>
            <person name="Lee S.K."/>
        </authorList>
    </citation>
    <scope>NUCLEOTIDE SEQUENCE [LARGE SCALE GENOMIC DNA]</scope>
    <source>
        <tissue evidence="2">Muscle</tissue>
    </source>
</reference>
<evidence type="ECO:0000313" key="3">
    <source>
        <dbReference type="Proteomes" id="UP000314294"/>
    </source>
</evidence>
<dbReference type="AlphaFoldDB" id="A0A4Z2GZE3"/>
<keyword evidence="3" id="KW-1185">Reference proteome</keyword>
<comment type="caution">
    <text evidence="2">The sequence shown here is derived from an EMBL/GenBank/DDBJ whole genome shotgun (WGS) entry which is preliminary data.</text>
</comment>
<dbReference type="EMBL" id="SRLO01000375">
    <property type="protein sequence ID" value="TNN58620.1"/>
    <property type="molecule type" value="Genomic_DNA"/>
</dbReference>
<accession>A0A4Z2GZE3</accession>
<feature type="compositionally biased region" description="Low complexity" evidence="1">
    <location>
        <begin position="106"/>
        <end position="120"/>
    </location>
</feature>
<protein>
    <submittedName>
        <fullName evidence="2">Uncharacterized protein</fullName>
    </submittedName>
</protein>
<evidence type="ECO:0000313" key="2">
    <source>
        <dbReference type="EMBL" id="TNN58620.1"/>
    </source>
</evidence>
<proteinExistence type="predicted"/>
<evidence type="ECO:0000256" key="1">
    <source>
        <dbReference type="SAM" id="MobiDB-lite"/>
    </source>
</evidence>
<sequence length="209" mass="22526">MWRYCQVCAASARRAARLYKPLPLPSPSSTATERLRSTPLPLRPLLARGGSLVWHGARYWGRPALVVSSSSGSSCWARSAAITSLSEGLRVRQPHGRPPAPPSAPTSPVSPASSCSSSTVMKASPHRLSQSATPALKTNTLCQVLDGAAGTWQLLSQAQTWFAAKANSVQAQVALDDMRCFPVARRSPKCKAANRMKLYCCEHPENKKM</sequence>
<feature type="compositionally biased region" description="Pro residues" evidence="1">
    <location>
        <begin position="96"/>
        <end position="105"/>
    </location>
</feature>
<feature type="region of interest" description="Disordered" evidence="1">
    <location>
        <begin position="88"/>
        <end position="131"/>
    </location>
</feature>
<dbReference type="Proteomes" id="UP000314294">
    <property type="component" value="Unassembled WGS sequence"/>
</dbReference>
<gene>
    <name evidence="2" type="ORF">EYF80_031240</name>
</gene>